<dbReference type="PROSITE" id="PS00135">
    <property type="entry name" value="TRYPSIN_SER"/>
    <property type="match status" value="1"/>
</dbReference>
<keyword evidence="7" id="KW-0732">Signal</keyword>
<evidence type="ECO:0000256" key="5">
    <source>
        <dbReference type="ARBA" id="ARBA00023157"/>
    </source>
</evidence>
<keyword evidence="2 6" id="KW-0645">Protease</keyword>
<keyword evidence="4 6" id="KW-0720">Serine protease</keyword>
<reference evidence="9" key="1">
    <citation type="journal article" date="2023" name="G3 (Bethesda)">
        <title>Whole genome assemblies of Zophobas morio and Tenebrio molitor.</title>
        <authorList>
            <person name="Kaur S."/>
            <person name="Stinson S.A."/>
            <person name="diCenzo G.C."/>
        </authorList>
    </citation>
    <scope>NUCLEOTIDE SEQUENCE</scope>
    <source>
        <strain evidence="9">QUZm001</strain>
    </source>
</reference>
<dbReference type="InterPro" id="IPR009003">
    <property type="entry name" value="Peptidase_S1_PA"/>
</dbReference>
<dbReference type="EMBL" id="JALNTZ010000002">
    <property type="protein sequence ID" value="KAJ3660401.1"/>
    <property type="molecule type" value="Genomic_DNA"/>
</dbReference>
<dbReference type="InterPro" id="IPR018114">
    <property type="entry name" value="TRYPSIN_HIS"/>
</dbReference>
<dbReference type="PROSITE" id="PS50240">
    <property type="entry name" value="TRYPSIN_DOM"/>
    <property type="match status" value="1"/>
</dbReference>
<dbReference type="SUPFAM" id="SSF50494">
    <property type="entry name" value="Trypsin-like serine proteases"/>
    <property type="match status" value="1"/>
</dbReference>
<dbReference type="Gene3D" id="2.40.10.10">
    <property type="entry name" value="Trypsin-like serine proteases"/>
    <property type="match status" value="1"/>
</dbReference>
<dbReference type="Pfam" id="PF00089">
    <property type="entry name" value="Trypsin"/>
    <property type="match status" value="1"/>
</dbReference>
<dbReference type="PRINTS" id="PR00722">
    <property type="entry name" value="CHYMOTRYPSIN"/>
</dbReference>
<gene>
    <name evidence="9" type="ORF">Zmor_004851</name>
</gene>
<evidence type="ECO:0000256" key="2">
    <source>
        <dbReference type="ARBA" id="ARBA00022670"/>
    </source>
</evidence>
<proteinExistence type="inferred from homology"/>
<dbReference type="InterPro" id="IPR043504">
    <property type="entry name" value="Peptidase_S1_PA_chymotrypsin"/>
</dbReference>
<accession>A0AA38IU82</accession>
<protein>
    <recommendedName>
        <fullName evidence="8">Peptidase S1 domain-containing protein</fullName>
    </recommendedName>
</protein>
<dbReference type="CDD" id="cd00190">
    <property type="entry name" value="Tryp_SPc"/>
    <property type="match status" value="1"/>
</dbReference>
<dbReference type="InterPro" id="IPR033116">
    <property type="entry name" value="TRYPSIN_SER"/>
</dbReference>
<dbReference type="PANTHER" id="PTHR24276">
    <property type="entry name" value="POLYSERASE-RELATED"/>
    <property type="match status" value="1"/>
</dbReference>
<dbReference type="SMART" id="SM00020">
    <property type="entry name" value="Tryp_SPc"/>
    <property type="match status" value="1"/>
</dbReference>
<feature type="chain" id="PRO_5041280844" description="Peptidase S1 domain-containing protein" evidence="7">
    <location>
        <begin position="20"/>
        <end position="273"/>
    </location>
</feature>
<evidence type="ECO:0000256" key="7">
    <source>
        <dbReference type="SAM" id="SignalP"/>
    </source>
</evidence>
<evidence type="ECO:0000313" key="10">
    <source>
        <dbReference type="Proteomes" id="UP001168821"/>
    </source>
</evidence>
<dbReference type="PANTHER" id="PTHR24276:SF98">
    <property type="entry name" value="FI18310P1-RELATED"/>
    <property type="match status" value="1"/>
</dbReference>
<dbReference type="InterPro" id="IPR001314">
    <property type="entry name" value="Peptidase_S1A"/>
</dbReference>
<dbReference type="Proteomes" id="UP001168821">
    <property type="component" value="Unassembled WGS sequence"/>
</dbReference>
<sequence>MLPPPPLIFILILLTPVTTKDVKIINGTEAQTDEFLFMVSLQNNTTHFCGGTVLNKKFILTAAHCVCNVNLDKLTVHLAHYLENPREKIPVKSIICNENYSEMEHINDIAVLELENEITFFHPVKLVSEGFVCERDRQGVLVGWGLTEEGKIATVLGKVDVVAYDDASCANSHFGMYDMEKNMCAGWPEDGRGSCQGDSGGPLLIEGFQAGIISFGISSDCGISSREHPKVLTRISKYVEWIDENSKYGAGNYGVGVRLCKVLLLMCVFSLVG</sequence>
<dbReference type="InterPro" id="IPR050430">
    <property type="entry name" value="Peptidase_S1"/>
</dbReference>
<feature type="signal peptide" evidence="7">
    <location>
        <begin position="1"/>
        <end position="19"/>
    </location>
</feature>
<keyword evidence="3 6" id="KW-0378">Hydrolase</keyword>
<comment type="caution">
    <text evidence="9">The sequence shown here is derived from an EMBL/GenBank/DDBJ whole genome shotgun (WGS) entry which is preliminary data.</text>
</comment>
<dbReference type="FunFam" id="2.40.10.10:FF:000068">
    <property type="entry name" value="transmembrane protease serine 2"/>
    <property type="match status" value="1"/>
</dbReference>
<dbReference type="GO" id="GO:0006508">
    <property type="term" value="P:proteolysis"/>
    <property type="evidence" value="ECO:0007669"/>
    <property type="project" value="UniProtKB-KW"/>
</dbReference>
<evidence type="ECO:0000256" key="3">
    <source>
        <dbReference type="ARBA" id="ARBA00022801"/>
    </source>
</evidence>
<evidence type="ECO:0000259" key="8">
    <source>
        <dbReference type="PROSITE" id="PS50240"/>
    </source>
</evidence>
<dbReference type="AlphaFoldDB" id="A0AA38IU82"/>
<keyword evidence="5" id="KW-1015">Disulfide bond</keyword>
<dbReference type="PROSITE" id="PS00134">
    <property type="entry name" value="TRYPSIN_HIS"/>
    <property type="match status" value="1"/>
</dbReference>
<dbReference type="GO" id="GO:0004252">
    <property type="term" value="F:serine-type endopeptidase activity"/>
    <property type="evidence" value="ECO:0007669"/>
    <property type="project" value="InterPro"/>
</dbReference>
<evidence type="ECO:0000256" key="6">
    <source>
        <dbReference type="RuleBase" id="RU363034"/>
    </source>
</evidence>
<evidence type="ECO:0000256" key="1">
    <source>
        <dbReference type="ARBA" id="ARBA00007664"/>
    </source>
</evidence>
<feature type="domain" description="Peptidase S1" evidence="8">
    <location>
        <begin position="24"/>
        <end position="247"/>
    </location>
</feature>
<organism evidence="9 10">
    <name type="scientific">Zophobas morio</name>
    <dbReference type="NCBI Taxonomy" id="2755281"/>
    <lineage>
        <taxon>Eukaryota</taxon>
        <taxon>Metazoa</taxon>
        <taxon>Ecdysozoa</taxon>
        <taxon>Arthropoda</taxon>
        <taxon>Hexapoda</taxon>
        <taxon>Insecta</taxon>
        <taxon>Pterygota</taxon>
        <taxon>Neoptera</taxon>
        <taxon>Endopterygota</taxon>
        <taxon>Coleoptera</taxon>
        <taxon>Polyphaga</taxon>
        <taxon>Cucujiformia</taxon>
        <taxon>Tenebrionidae</taxon>
        <taxon>Zophobas</taxon>
    </lineage>
</organism>
<name>A0AA38IU82_9CUCU</name>
<evidence type="ECO:0000256" key="4">
    <source>
        <dbReference type="ARBA" id="ARBA00022825"/>
    </source>
</evidence>
<dbReference type="InterPro" id="IPR001254">
    <property type="entry name" value="Trypsin_dom"/>
</dbReference>
<evidence type="ECO:0000313" key="9">
    <source>
        <dbReference type="EMBL" id="KAJ3660401.1"/>
    </source>
</evidence>
<comment type="similarity">
    <text evidence="1">Belongs to the peptidase S1 family.</text>
</comment>
<keyword evidence="10" id="KW-1185">Reference proteome</keyword>